<protein>
    <recommendedName>
        <fullName evidence="1">TfoX N-terminal domain-containing protein</fullName>
    </recommendedName>
</protein>
<dbReference type="OrthoDB" id="214902at2"/>
<dbReference type="SUPFAM" id="SSF159894">
    <property type="entry name" value="YgaC/TfoX-N like"/>
    <property type="match status" value="1"/>
</dbReference>
<sequence length="123" mass="13533">MPYDADVAALVRPFLEGQSGVEEKRMFGGVVFMLQDHMCVGVWKHWVILRLGAAAAGEALALPTIEECDITGRPMAGWVMLDPDRLDDPAELAAWVELAADFVRTLPPKPAKKKASKSRRTND</sequence>
<accession>A0A518DPM1</accession>
<dbReference type="InterPro" id="IPR007076">
    <property type="entry name" value="TfoX_N"/>
</dbReference>
<name>A0A518DPM1_9BACT</name>
<dbReference type="RefSeq" id="WP_145051004.1">
    <property type="nucleotide sequence ID" value="NZ_CP036433.1"/>
</dbReference>
<evidence type="ECO:0000313" key="2">
    <source>
        <dbReference type="EMBL" id="QDU93763.1"/>
    </source>
</evidence>
<keyword evidence="3" id="KW-1185">Reference proteome</keyword>
<dbReference type="EMBL" id="CP036433">
    <property type="protein sequence ID" value="QDU93763.1"/>
    <property type="molecule type" value="Genomic_DNA"/>
</dbReference>
<dbReference type="Proteomes" id="UP000317648">
    <property type="component" value="Chromosome"/>
</dbReference>
<dbReference type="KEGG" id="lcre:Pla8534_15460"/>
<gene>
    <name evidence="2" type="ORF">Pla8534_15460</name>
</gene>
<proteinExistence type="predicted"/>
<dbReference type="Pfam" id="PF04993">
    <property type="entry name" value="TfoX_N"/>
    <property type="match status" value="1"/>
</dbReference>
<dbReference type="Gene3D" id="3.30.1460.30">
    <property type="entry name" value="YgaC/TfoX-N like chaperone"/>
    <property type="match status" value="1"/>
</dbReference>
<feature type="domain" description="TfoX N-terminal" evidence="1">
    <location>
        <begin position="16"/>
        <end position="102"/>
    </location>
</feature>
<organism evidence="2 3">
    <name type="scientific">Lignipirellula cremea</name>
    <dbReference type="NCBI Taxonomy" id="2528010"/>
    <lineage>
        <taxon>Bacteria</taxon>
        <taxon>Pseudomonadati</taxon>
        <taxon>Planctomycetota</taxon>
        <taxon>Planctomycetia</taxon>
        <taxon>Pirellulales</taxon>
        <taxon>Pirellulaceae</taxon>
        <taxon>Lignipirellula</taxon>
    </lineage>
</organism>
<evidence type="ECO:0000259" key="1">
    <source>
        <dbReference type="Pfam" id="PF04993"/>
    </source>
</evidence>
<evidence type="ECO:0000313" key="3">
    <source>
        <dbReference type="Proteomes" id="UP000317648"/>
    </source>
</evidence>
<dbReference type="AlphaFoldDB" id="A0A518DPM1"/>
<reference evidence="2 3" key="1">
    <citation type="submission" date="2019-02" db="EMBL/GenBank/DDBJ databases">
        <title>Deep-cultivation of Planctomycetes and their phenomic and genomic characterization uncovers novel biology.</title>
        <authorList>
            <person name="Wiegand S."/>
            <person name="Jogler M."/>
            <person name="Boedeker C."/>
            <person name="Pinto D."/>
            <person name="Vollmers J."/>
            <person name="Rivas-Marin E."/>
            <person name="Kohn T."/>
            <person name="Peeters S.H."/>
            <person name="Heuer A."/>
            <person name="Rast P."/>
            <person name="Oberbeckmann S."/>
            <person name="Bunk B."/>
            <person name="Jeske O."/>
            <person name="Meyerdierks A."/>
            <person name="Storesund J.E."/>
            <person name="Kallscheuer N."/>
            <person name="Luecker S."/>
            <person name="Lage O.M."/>
            <person name="Pohl T."/>
            <person name="Merkel B.J."/>
            <person name="Hornburger P."/>
            <person name="Mueller R.-W."/>
            <person name="Bruemmer F."/>
            <person name="Labrenz M."/>
            <person name="Spormann A.M."/>
            <person name="Op den Camp H."/>
            <person name="Overmann J."/>
            <person name="Amann R."/>
            <person name="Jetten M.S.M."/>
            <person name="Mascher T."/>
            <person name="Medema M.H."/>
            <person name="Devos D.P."/>
            <person name="Kaster A.-K."/>
            <person name="Ovreas L."/>
            <person name="Rohde M."/>
            <person name="Galperin M.Y."/>
            <person name="Jogler C."/>
        </authorList>
    </citation>
    <scope>NUCLEOTIDE SEQUENCE [LARGE SCALE GENOMIC DNA]</scope>
    <source>
        <strain evidence="2 3">Pla85_3_4</strain>
    </source>
</reference>